<protein>
    <recommendedName>
        <fullName evidence="15">Sm domain-containing protein</fullName>
    </recommendedName>
</protein>
<proteinExistence type="inferred from homology"/>
<evidence type="ECO:0000256" key="14">
    <source>
        <dbReference type="SAM" id="MobiDB-lite"/>
    </source>
</evidence>
<evidence type="ECO:0000256" key="10">
    <source>
        <dbReference type="ARBA" id="ARBA00023187"/>
    </source>
</evidence>
<reference evidence="16 17" key="1">
    <citation type="submission" date="2009-11" db="EMBL/GenBank/DDBJ databases">
        <title>Annotation of Allomyces macrogynus ATCC 38327.</title>
        <authorList>
            <consortium name="The Broad Institute Genome Sequencing Platform"/>
            <person name="Russ C."/>
            <person name="Cuomo C."/>
            <person name="Burger G."/>
            <person name="Gray M.W."/>
            <person name="Holland P.W.H."/>
            <person name="King N."/>
            <person name="Lang F.B.F."/>
            <person name="Roger A.J."/>
            <person name="Ruiz-Trillo I."/>
            <person name="Young S.K."/>
            <person name="Zeng Q."/>
            <person name="Gargeya S."/>
            <person name="Fitzgerald M."/>
            <person name="Haas B."/>
            <person name="Abouelleil A."/>
            <person name="Alvarado L."/>
            <person name="Arachchi H.M."/>
            <person name="Berlin A."/>
            <person name="Chapman S.B."/>
            <person name="Gearin G."/>
            <person name="Goldberg J."/>
            <person name="Griggs A."/>
            <person name="Gujja S."/>
            <person name="Hansen M."/>
            <person name="Heiman D."/>
            <person name="Howarth C."/>
            <person name="Larimer J."/>
            <person name="Lui A."/>
            <person name="MacDonald P.J.P."/>
            <person name="McCowen C."/>
            <person name="Montmayeur A."/>
            <person name="Murphy C."/>
            <person name="Neiman D."/>
            <person name="Pearson M."/>
            <person name="Priest M."/>
            <person name="Roberts A."/>
            <person name="Saif S."/>
            <person name="Shea T."/>
            <person name="Sisk P."/>
            <person name="Stolte C."/>
            <person name="Sykes S."/>
            <person name="Wortman J."/>
            <person name="Nusbaum C."/>
            <person name="Birren B."/>
        </authorList>
    </citation>
    <scope>NUCLEOTIDE SEQUENCE [LARGE SCALE GENOMIC DNA]</scope>
    <source>
        <strain evidence="16 17">ATCC 38327</strain>
    </source>
</reference>
<evidence type="ECO:0000256" key="9">
    <source>
        <dbReference type="ARBA" id="ARBA00022884"/>
    </source>
</evidence>
<feature type="domain" description="Sm" evidence="15">
    <location>
        <begin position="20"/>
        <end position="91"/>
    </location>
</feature>
<keyword evidence="11 13" id="KW-0539">Nucleus</keyword>
<keyword evidence="9 13" id="KW-0694">RNA-binding</keyword>
<dbReference type="GO" id="GO:0005730">
    <property type="term" value="C:nucleolus"/>
    <property type="evidence" value="ECO:0007669"/>
    <property type="project" value="TreeGrafter"/>
</dbReference>
<name>A0A0L0T1S5_ALLM3</name>
<dbReference type="OMA" id="MYISEQK"/>
<evidence type="ECO:0000313" key="16">
    <source>
        <dbReference type="EMBL" id="KNE68706.1"/>
    </source>
</evidence>
<dbReference type="GO" id="GO:0000398">
    <property type="term" value="P:mRNA splicing, via spliceosome"/>
    <property type="evidence" value="ECO:0007669"/>
    <property type="project" value="InterPro"/>
</dbReference>
<dbReference type="VEuPathDB" id="FungiDB:AMAG_13348"/>
<gene>
    <name evidence="16" type="ORF">AMAG_13348</name>
</gene>
<dbReference type="GO" id="GO:0046540">
    <property type="term" value="C:U4/U6 x U5 tri-snRNP complex"/>
    <property type="evidence" value="ECO:0007669"/>
    <property type="project" value="TreeGrafter"/>
</dbReference>
<dbReference type="Gene3D" id="2.30.30.100">
    <property type="match status" value="1"/>
</dbReference>
<dbReference type="GO" id="GO:0005681">
    <property type="term" value="C:spliceosomal complex"/>
    <property type="evidence" value="ECO:0007669"/>
    <property type="project" value="UniProtKB-KW"/>
</dbReference>
<keyword evidence="8 13" id="KW-0747">Spliceosome</keyword>
<dbReference type="Proteomes" id="UP000054350">
    <property type="component" value="Unassembled WGS sequence"/>
</dbReference>
<feature type="region of interest" description="Disordered" evidence="14">
    <location>
        <begin position="1"/>
        <end position="21"/>
    </location>
</feature>
<evidence type="ECO:0000256" key="6">
    <source>
        <dbReference type="ARBA" id="ARBA00022664"/>
    </source>
</evidence>
<comment type="similarity">
    <text evidence="3 13">Belongs to the snRNP Sm proteins family. SmF/LSm6 subfamily.</text>
</comment>
<dbReference type="EMBL" id="GG745358">
    <property type="protein sequence ID" value="KNE68706.1"/>
    <property type="molecule type" value="Genomic_DNA"/>
</dbReference>
<dbReference type="InterPro" id="IPR001163">
    <property type="entry name" value="Sm_dom_euk/arc"/>
</dbReference>
<dbReference type="GO" id="GO:0008033">
    <property type="term" value="P:tRNA processing"/>
    <property type="evidence" value="ECO:0007669"/>
    <property type="project" value="UniProtKB-KW"/>
</dbReference>
<dbReference type="CDD" id="cd01726">
    <property type="entry name" value="LSm6"/>
    <property type="match status" value="1"/>
</dbReference>
<evidence type="ECO:0000256" key="11">
    <source>
        <dbReference type="ARBA" id="ARBA00023242"/>
    </source>
</evidence>
<dbReference type="InterPro" id="IPR016487">
    <property type="entry name" value="Lsm6/sSmF"/>
</dbReference>
<dbReference type="InterPro" id="IPR047575">
    <property type="entry name" value="Sm"/>
</dbReference>
<keyword evidence="5" id="KW-0698">rRNA processing</keyword>
<sequence>MSSTSAISAPAAPATAPRKSPAEFVTTTIGSHVVVKLHSGIEYHGRLTCLDGYMNIVLEDTHEVADGRVTNKYGDAFVRGNNVLYIAKSSP</sequence>
<dbReference type="OrthoDB" id="268799at2759"/>
<dbReference type="GO" id="GO:0000932">
    <property type="term" value="C:P-body"/>
    <property type="evidence" value="ECO:0007669"/>
    <property type="project" value="TreeGrafter"/>
</dbReference>
<feature type="compositionally biased region" description="Low complexity" evidence="14">
    <location>
        <begin position="1"/>
        <end position="19"/>
    </location>
</feature>
<dbReference type="eggNOG" id="KOG1783">
    <property type="taxonomic scope" value="Eukaryota"/>
</dbReference>
<evidence type="ECO:0000256" key="2">
    <source>
        <dbReference type="ARBA" id="ARBA00004496"/>
    </source>
</evidence>
<evidence type="ECO:0000256" key="3">
    <source>
        <dbReference type="ARBA" id="ARBA00007927"/>
    </source>
</evidence>
<dbReference type="STRING" id="578462.A0A0L0T1S5"/>
<dbReference type="GO" id="GO:0030490">
    <property type="term" value="P:maturation of SSU-rRNA"/>
    <property type="evidence" value="ECO:0007669"/>
    <property type="project" value="TreeGrafter"/>
</dbReference>
<keyword evidence="4" id="KW-0963">Cytoplasm</keyword>
<evidence type="ECO:0000259" key="15">
    <source>
        <dbReference type="PROSITE" id="PS52002"/>
    </source>
</evidence>
<evidence type="ECO:0000256" key="1">
    <source>
        <dbReference type="ARBA" id="ARBA00004123"/>
    </source>
</evidence>
<comment type="subcellular location">
    <subcellularLocation>
        <location evidence="2">Cytoplasm</location>
    </subcellularLocation>
    <subcellularLocation>
        <location evidence="1 13">Nucleus</location>
    </subcellularLocation>
</comment>
<keyword evidence="6 13" id="KW-0507">mRNA processing</keyword>
<evidence type="ECO:0000256" key="12">
    <source>
        <dbReference type="ARBA" id="ARBA00023274"/>
    </source>
</evidence>
<dbReference type="PANTHER" id="PTHR11021">
    <property type="entry name" value="SMALL NUCLEAR RIBONUCLEOPROTEIN F SNRNP-F"/>
    <property type="match status" value="1"/>
</dbReference>
<dbReference type="PROSITE" id="PS52002">
    <property type="entry name" value="SM"/>
    <property type="match status" value="1"/>
</dbReference>
<dbReference type="AlphaFoldDB" id="A0A0L0T1S5"/>
<keyword evidence="17" id="KW-1185">Reference proteome</keyword>
<dbReference type="PANTHER" id="PTHR11021:SF1">
    <property type="entry name" value="U6 SNRNA-ASSOCIATED SM-LIKE PROTEIN LSM6"/>
    <property type="match status" value="1"/>
</dbReference>
<dbReference type="GO" id="GO:0005732">
    <property type="term" value="C:sno(s)RNA-containing ribonucleoprotein complex"/>
    <property type="evidence" value="ECO:0007669"/>
    <property type="project" value="TreeGrafter"/>
</dbReference>
<dbReference type="Pfam" id="PF01423">
    <property type="entry name" value="LSM"/>
    <property type="match status" value="1"/>
</dbReference>
<reference evidence="17" key="2">
    <citation type="submission" date="2009-11" db="EMBL/GenBank/DDBJ databases">
        <title>The Genome Sequence of Allomyces macrogynus strain ATCC 38327.</title>
        <authorList>
            <consortium name="The Broad Institute Genome Sequencing Platform"/>
            <person name="Russ C."/>
            <person name="Cuomo C."/>
            <person name="Shea T."/>
            <person name="Young S.K."/>
            <person name="Zeng Q."/>
            <person name="Koehrsen M."/>
            <person name="Haas B."/>
            <person name="Borodovsky M."/>
            <person name="Guigo R."/>
            <person name="Alvarado L."/>
            <person name="Berlin A."/>
            <person name="Borenstein D."/>
            <person name="Chen Z."/>
            <person name="Engels R."/>
            <person name="Freedman E."/>
            <person name="Gellesch M."/>
            <person name="Goldberg J."/>
            <person name="Griggs A."/>
            <person name="Gujja S."/>
            <person name="Heiman D."/>
            <person name="Hepburn T."/>
            <person name="Howarth C."/>
            <person name="Jen D."/>
            <person name="Larson L."/>
            <person name="Lewis B."/>
            <person name="Mehta T."/>
            <person name="Park D."/>
            <person name="Pearson M."/>
            <person name="Roberts A."/>
            <person name="Saif S."/>
            <person name="Shenoy N."/>
            <person name="Sisk P."/>
            <person name="Stolte C."/>
            <person name="Sykes S."/>
            <person name="Walk T."/>
            <person name="White J."/>
            <person name="Yandava C."/>
            <person name="Burger G."/>
            <person name="Gray M.W."/>
            <person name="Holland P.W.H."/>
            <person name="King N."/>
            <person name="Lang F.B.F."/>
            <person name="Roger A.J."/>
            <person name="Ruiz-Trillo I."/>
            <person name="Lander E."/>
            <person name="Nusbaum C."/>
        </authorList>
    </citation>
    <scope>NUCLEOTIDE SEQUENCE [LARGE SCALE GENOMIC DNA]</scope>
    <source>
        <strain evidence="17">ATCC 38327</strain>
    </source>
</reference>
<dbReference type="InterPro" id="IPR010920">
    <property type="entry name" value="LSM_dom_sf"/>
</dbReference>
<evidence type="ECO:0000256" key="7">
    <source>
        <dbReference type="ARBA" id="ARBA00022694"/>
    </source>
</evidence>
<dbReference type="GO" id="GO:0003723">
    <property type="term" value="F:RNA binding"/>
    <property type="evidence" value="ECO:0007669"/>
    <property type="project" value="UniProtKB-UniRule"/>
</dbReference>
<keyword evidence="12 13" id="KW-0687">Ribonucleoprotein</keyword>
<evidence type="ECO:0000256" key="4">
    <source>
        <dbReference type="ARBA" id="ARBA00022490"/>
    </source>
</evidence>
<evidence type="ECO:0000256" key="8">
    <source>
        <dbReference type="ARBA" id="ARBA00022728"/>
    </source>
</evidence>
<evidence type="ECO:0000313" key="17">
    <source>
        <dbReference type="Proteomes" id="UP000054350"/>
    </source>
</evidence>
<dbReference type="SUPFAM" id="SSF50182">
    <property type="entry name" value="Sm-like ribonucleoproteins"/>
    <property type="match status" value="1"/>
</dbReference>
<dbReference type="FunFam" id="2.30.30.100:FF:000037">
    <property type="entry name" value="U6 snRNA-associated Sm-like protein LSm6"/>
    <property type="match status" value="1"/>
</dbReference>
<keyword evidence="10 13" id="KW-0508">mRNA splicing</keyword>
<accession>A0A0L0T1S5</accession>
<dbReference type="GO" id="GO:0005688">
    <property type="term" value="C:U6 snRNP"/>
    <property type="evidence" value="ECO:0007669"/>
    <property type="project" value="TreeGrafter"/>
</dbReference>
<organism evidence="16 17">
    <name type="scientific">Allomyces macrogynus (strain ATCC 38327)</name>
    <name type="common">Allomyces javanicus var. macrogynus</name>
    <dbReference type="NCBI Taxonomy" id="578462"/>
    <lineage>
        <taxon>Eukaryota</taxon>
        <taxon>Fungi</taxon>
        <taxon>Fungi incertae sedis</taxon>
        <taxon>Blastocladiomycota</taxon>
        <taxon>Blastocladiomycetes</taxon>
        <taxon>Blastocladiales</taxon>
        <taxon>Blastocladiaceae</taxon>
        <taxon>Allomyces</taxon>
    </lineage>
</organism>
<dbReference type="SMART" id="SM00651">
    <property type="entry name" value="Sm"/>
    <property type="match status" value="1"/>
</dbReference>
<evidence type="ECO:0000256" key="13">
    <source>
        <dbReference type="PIRNR" id="PIRNR006609"/>
    </source>
</evidence>
<evidence type="ECO:0000256" key="5">
    <source>
        <dbReference type="ARBA" id="ARBA00022552"/>
    </source>
</evidence>
<keyword evidence="7" id="KW-0819">tRNA processing</keyword>